<accession>A0ABW1ISE3</accession>
<dbReference type="CDD" id="cd03424">
    <property type="entry name" value="NUDIX_ADPRase_Nudt5_UGPPase_Nudt14"/>
    <property type="match status" value="1"/>
</dbReference>
<feature type="domain" description="Nudix hydrolase" evidence="4">
    <location>
        <begin position="45"/>
        <end position="180"/>
    </location>
</feature>
<dbReference type="PANTHER" id="PTHR11839">
    <property type="entry name" value="UDP/ADP-SUGAR PYROPHOSPHATASE"/>
    <property type="match status" value="1"/>
</dbReference>
<dbReference type="EMBL" id="JBHSQV010000175">
    <property type="protein sequence ID" value="MFC5988038.1"/>
    <property type="molecule type" value="Genomic_DNA"/>
</dbReference>
<dbReference type="Gene3D" id="3.90.79.10">
    <property type="entry name" value="Nucleoside Triphosphate Pyrophosphohydrolase"/>
    <property type="match status" value="1"/>
</dbReference>
<dbReference type="InterPro" id="IPR000086">
    <property type="entry name" value="NUDIX_hydrolase_dom"/>
</dbReference>
<dbReference type="SUPFAM" id="SSF55811">
    <property type="entry name" value="Nudix"/>
    <property type="match status" value="1"/>
</dbReference>
<dbReference type="PANTHER" id="PTHR11839:SF18">
    <property type="entry name" value="NUDIX HYDROLASE DOMAIN-CONTAINING PROTEIN"/>
    <property type="match status" value="1"/>
</dbReference>
<sequence length="187" mass="21458">MYAEQNQAYKEETMEIERIYEGKVISLQKDKVTLPDGNTAFREVVKHPGAVAVLAIWQNQMVVVEQYRKALERSLIEIPAGKLDPGEQPMDAAMRELKEETGFECKELRPICSFYTSPGFADEIIHLFLAEQLTQGESRLDEDEFLNKQFLTLEQAKAYVAEGKIRDAKTITAIYAWELYQKTGRMD</sequence>
<proteinExistence type="inferred from homology"/>
<dbReference type="PROSITE" id="PS00893">
    <property type="entry name" value="NUDIX_BOX"/>
    <property type="match status" value="1"/>
</dbReference>
<dbReference type="InterPro" id="IPR020084">
    <property type="entry name" value="NUDIX_hydrolase_CS"/>
</dbReference>
<dbReference type="PRINTS" id="PR00502">
    <property type="entry name" value="NUDIXFAMILY"/>
</dbReference>
<dbReference type="InterPro" id="IPR020476">
    <property type="entry name" value="Nudix_hydrolase"/>
</dbReference>
<dbReference type="Pfam" id="PF00293">
    <property type="entry name" value="NUDIX"/>
    <property type="match status" value="1"/>
</dbReference>
<evidence type="ECO:0000256" key="1">
    <source>
        <dbReference type="ARBA" id="ARBA00001946"/>
    </source>
</evidence>
<comment type="cofactor">
    <cofactor evidence="1">
        <name>Mg(2+)</name>
        <dbReference type="ChEBI" id="CHEBI:18420"/>
    </cofactor>
</comment>
<reference evidence="6" key="1">
    <citation type="journal article" date="2019" name="Int. J. Syst. Evol. Microbiol.">
        <title>The Global Catalogue of Microorganisms (GCM) 10K type strain sequencing project: providing services to taxonomists for standard genome sequencing and annotation.</title>
        <authorList>
            <consortium name="The Broad Institute Genomics Platform"/>
            <consortium name="The Broad Institute Genome Sequencing Center for Infectious Disease"/>
            <person name="Wu L."/>
            <person name="Ma J."/>
        </authorList>
    </citation>
    <scope>NUCLEOTIDE SEQUENCE [LARGE SCALE GENOMIC DNA]</scope>
    <source>
        <strain evidence="6">CCM 8749</strain>
    </source>
</reference>
<dbReference type="InterPro" id="IPR015797">
    <property type="entry name" value="NUDIX_hydrolase-like_dom_sf"/>
</dbReference>
<evidence type="ECO:0000313" key="6">
    <source>
        <dbReference type="Proteomes" id="UP001596250"/>
    </source>
</evidence>
<evidence type="ECO:0000313" key="5">
    <source>
        <dbReference type="EMBL" id="MFC5988038.1"/>
    </source>
</evidence>
<organism evidence="5 6">
    <name type="scientific">Marinicrinis lubricantis</name>
    <dbReference type="NCBI Taxonomy" id="2086470"/>
    <lineage>
        <taxon>Bacteria</taxon>
        <taxon>Bacillati</taxon>
        <taxon>Bacillota</taxon>
        <taxon>Bacilli</taxon>
        <taxon>Bacillales</taxon>
        <taxon>Paenibacillaceae</taxon>
    </lineage>
</organism>
<keyword evidence="2 3" id="KW-0378">Hydrolase</keyword>
<name>A0ABW1ISE3_9BACL</name>
<gene>
    <name evidence="5" type="ORF">ACFPXP_16680</name>
</gene>
<dbReference type="PROSITE" id="PS51462">
    <property type="entry name" value="NUDIX"/>
    <property type="match status" value="1"/>
</dbReference>
<dbReference type="EC" id="3.6.-.-" evidence="5"/>
<evidence type="ECO:0000256" key="3">
    <source>
        <dbReference type="RuleBase" id="RU003476"/>
    </source>
</evidence>
<dbReference type="GO" id="GO:0016787">
    <property type="term" value="F:hydrolase activity"/>
    <property type="evidence" value="ECO:0007669"/>
    <property type="project" value="UniProtKB-KW"/>
</dbReference>
<evidence type="ECO:0000259" key="4">
    <source>
        <dbReference type="PROSITE" id="PS51462"/>
    </source>
</evidence>
<evidence type="ECO:0000256" key="2">
    <source>
        <dbReference type="ARBA" id="ARBA00022801"/>
    </source>
</evidence>
<comment type="caution">
    <text evidence="5">The sequence shown here is derived from an EMBL/GenBank/DDBJ whole genome shotgun (WGS) entry which is preliminary data.</text>
</comment>
<comment type="similarity">
    <text evidence="3">Belongs to the Nudix hydrolase family.</text>
</comment>
<dbReference type="Proteomes" id="UP001596250">
    <property type="component" value="Unassembled WGS sequence"/>
</dbReference>
<dbReference type="RefSeq" id="WP_379895538.1">
    <property type="nucleotide sequence ID" value="NZ_CBCSCT010000024.1"/>
</dbReference>
<keyword evidence="6" id="KW-1185">Reference proteome</keyword>
<protein>
    <submittedName>
        <fullName evidence="5">NUDIX hydrolase</fullName>
        <ecNumber evidence="5">3.6.-.-</ecNumber>
    </submittedName>
</protein>